<proteinExistence type="predicted"/>
<dbReference type="AlphaFoldDB" id="A0A5N8VIY2"/>
<sequence length="156" mass="15213">MLTAALTGCSGGGNTSTTPASKAASAVASAGARATAAISSLAAQATEAISSATAEAGRRLGEVKNGIEAKDDVQLGTPATAADGRTTVGITVKNTADSTKSFAVQVVFKDSGGKLVDTVVVTVSDVPAGKTGTATARSTHNLSGEVKAEVGSALRY</sequence>
<keyword evidence="3" id="KW-1185">Reference proteome</keyword>
<accession>A0A5N8VIY2</accession>
<organism evidence="2 3">
    <name type="scientific">Streptomyces adustus</name>
    <dbReference type="NCBI Taxonomy" id="1609272"/>
    <lineage>
        <taxon>Bacteria</taxon>
        <taxon>Bacillati</taxon>
        <taxon>Actinomycetota</taxon>
        <taxon>Actinomycetes</taxon>
        <taxon>Kitasatosporales</taxon>
        <taxon>Streptomycetaceae</taxon>
        <taxon>Streptomyces</taxon>
    </lineage>
</organism>
<evidence type="ECO:0000256" key="1">
    <source>
        <dbReference type="SAM" id="MobiDB-lite"/>
    </source>
</evidence>
<dbReference type="InterPro" id="IPR047676">
    <property type="entry name" value="FxLYD_dom"/>
</dbReference>
<name>A0A5N8VIY2_9ACTN</name>
<dbReference type="Proteomes" id="UP000325849">
    <property type="component" value="Unassembled WGS sequence"/>
</dbReference>
<gene>
    <name evidence="2" type="ORF">FNH09_23245</name>
</gene>
<protein>
    <submittedName>
        <fullName evidence="2">Uncharacterized protein</fullName>
    </submittedName>
</protein>
<evidence type="ECO:0000313" key="3">
    <source>
        <dbReference type="Proteomes" id="UP000325849"/>
    </source>
</evidence>
<feature type="region of interest" description="Disordered" evidence="1">
    <location>
        <begin position="1"/>
        <end position="20"/>
    </location>
</feature>
<evidence type="ECO:0000313" key="2">
    <source>
        <dbReference type="EMBL" id="MPY34054.1"/>
    </source>
</evidence>
<dbReference type="EMBL" id="VJZD01000097">
    <property type="protein sequence ID" value="MPY34054.1"/>
    <property type="molecule type" value="Genomic_DNA"/>
</dbReference>
<comment type="caution">
    <text evidence="2">The sequence shown here is derived from an EMBL/GenBank/DDBJ whole genome shotgun (WGS) entry which is preliminary data.</text>
</comment>
<dbReference type="NCBIfam" id="NF038353">
    <property type="entry name" value="FxLYD_dom"/>
    <property type="match status" value="1"/>
</dbReference>
<reference evidence="2 3" key="1">
    <citation type="submission" date="2019-07" db="EMBL/GenBank/DDBJ databases">
        <title>New species of Amycolatopsis and Streptomyces.</title>
        <authorList>
            <person name="Duangmal K."/>
            <person name="Teo W.F.A."/>
            <person name="Lipun K."/>
        </authorList>
    </citation>
    <scope>NUCLEOTIDE SEQUENCE [LARGE SCALE GENOMIC DNA]</scope>
    <source>
        <strain evidence="2 3">NBRC 109810</strain>
    </source>
</reference>